<evidence type="ECO:0000259" key="9">
    <source>
        <dbReference type="PROSITE" id="PS51471"/>
    </source>
</evidence>
<dbReference type="GO" id="GO:0051213">
    <property type="term" value="F:dioxygenase activity"/>
    <property type="evidence" value="ECO:0007669"/>
    <property type="project" value="UniProtKB-KW"/>
</dbReference>
<gene>
    <name evidence="10" type="ORF">MUY27_03275</name>
</gene>
<name>A0A9X2BBX2_9SPHI</name>
<evidence type="ECO:0000256" key="2">
    <source>
        <dbReference type="ARBA" id="ARBA00022723"/>
    </source>
</evidence>
<evidence type="ECO:0000256" key="7">
    <source>
        <dbReference type="ARBA" id="ARBA00023004"/>
    </source>
</evidence>
<evidence type="ECO:0000256" key="8">
    <source>
        <dbReference type="ARBA" id="ARBA00023204"/>
    </source>
</evidence>
<evidence type="ECO:0000256" key="3">
    <source>
        <dbReference type="ARBA" id="ARBA00022763"/>
    </source>
</evidence>
<evidence type="ECO:0000256" key="1">
    <source>
        <dbReference type="ARBA" id="ARBA00001954"/>
    </source>
</evidence>
<dbReference type="InterPro" id="IPR027450">
    <property type="entry name" value="AlkB-like"/>
</dbReference>
<comment type="cofactor">
    <cofactor evidence="1">
        <name>Fe(2+)</name>
        <dbReference type="ChEBI" id="CHEBI:29033"/>
    </cofactor>
</comment>
<dbReference type="InterPro" id="IPR037151">
    <property type="entry name" value="AlkB-like_sf"/>
</dbReference>
<dbReference type="Gene3D" id="2.60.120.590">
    <property type="entry name" value="Alpha-ketoglutarate-dependent dioxygenase AlkB-like"/>
    <property type="match status" value="1"/>
</dbReference>
<dbReference type="Proteomes" id="UP001139450">
    <property type="component" value="Unassembled WGS sequence"/>
</dbReference>
<dbReference type="SUPFAM" id="SSF51197">
    <property type="entry name" value="Clavaminate synthase-like"/>
    <property type="match status" value="1"/>
</dbReference>
<dbReference type="EMBL" id="JALJEJ010000001">
    <property type="protein sequence ID" value="MCJ8208713.1"/>
    <property type="molecule type" value="Genomic_DNA"/>
</dbReference>
<keyword evidence="3" id="KW-0227">DNA damage</keyword>
<keyword evidence="6" id="KW-0560">Oxidoreductase</keyword>
<dbReference type="GO" id="GO:0032451">
    <property type="term" value="F:demethylase activity"/>
    <property type="evidence" value="ECO:0007669"/>
    <property type="project" value="UniProtKB-ARBA"/>
</dbReference>
<dbReference type="AlphaFoldDB" id="A0A9X2BBX2"/>
<keyword evidence="8" id="KW-0234">DNA repair</keyword>
<sequence>MEEQTKAINTTPENLLPYDGEVRYFGCIMDGGQADVYLQKLLNEIEWRNDEAVIFGKHIITKRKVAWYADGGFSYSYSNITRYALPWTATLVELKAIAEELTGVVYNSCLLNLYHDGDEGMAWHSDDEKELKKDGSIASMSFGAERKFALKHRLSKEGTSLMLQNGSLLEMKGTTQTYWLHALPKSKKVKMPRVNLTFRQMMK</sequence>
<dbReference type="GO" id="GO:0016705">
    <property type="term" value="F:oxidoreductase activity, acting on paired donors, with incorporation or reduction of molecular oxygen"/>
    <property type="evidence" value="ECO:0007669"/>
    <property type="project" value="UniProtKB-ARBA"/>
</dbReference>
<dbReference type="InterPro" id="IPR032854">
    <property type="entry name" value="ALKBH3"/>
</dbReference>
<evidence type="ECO:0000313" key="11">
    <source>
        <dbReference type="Proteomes" id="UP001139450"/>
    </source>
</evidence>
<dbReference type="GO" id="GO:0016787">
    <property type="term" value="F:hydrolase activity"/>
    <property type="evidence" value="ECO:0007669"/>
    <property type="project" value="UniProtKB-ARBA"/>
</dbReference>
<dbReference type="Pfam" id="PF13532">
    <property type="entry name" value="2OG-FeII_Oxy_2"/>
    <property type="match status" value="1"/>
</dbReference>
<dbReference type="InterPro" id="IPR005123">
    <property type="entry name" value="Oxoglu/Fe-dep_dioxygenase_dom"/>
</dbReference>
<dbReference type="PROSITE" id="PS51471">
    <property type="entry name" value="FE2OG_OXY"/>
    <property type="match status" value="1"/>
</dbReference>
<keyword evidence="4" id="KW-0460">Magnesium</keyword>
<dbReference type="GO" id="GO:0140097">
    <property type="term" value="F:catalytic activity, acting on DNA"/>
    <property type="evidence" value="ECO:0007669"/>
    <property type="project" value="UniProtKB-ARBA"/>
</dbReference>
<proteinExistence type="predicted"/>
<dbReference type="GO" id="GO:0046872">
    <property type="term" value="F:metal ion binding"/>
    <property type="evidence" value="ECO:0007669"/>
    <property type="project" value="UniProtKB-KW"/>
</dbReference>
<dbReference type="PANTHER" id="PTHR31212:SF4">
    <property type="entry name" value="ALPHA-KETOGLUTARATE-DEPENDENT DIOXYGENASE ALKB HOMOLOG 3"/>
    <property type="match status" value="1"/>
</dbReference>
<evidence type="ECO:0000256" key="4">
    <source>
        <dbReference type="ARBA" id="ARBA00022842"/>
    </source>
</evidence>
<keyword evidence="11" id="KW-1185">Reference proteome</keyword>
<keyword evidence="2" id="KW-0479">Metal-binding</keyword>
<reference evidence="10" key="1">
    <citation type="submission" date="2022-04" db="EMBL/GenBank/DDBJ databases">
        <title>Mucilaginibacter sp. RS28 isolated from freshwater.</title>
        <authorList>
            <person name="Ko S.-R."/>
        </authorList>
    </citation>
    <scope>NUCLEOTIDE SEQUENCE</scope>
    <source>
        <strain evidence="10">RS28</strain>
    </source>
</reference>
<dbReference type="RefSeq" id="WP_245128541.1">
    <property type="nucleotide sequence ID" value="NZ_JALJEJ010000001.1"/>
</dbReference>
<comment type="caution">
    <text evidence="10">The sequence shown here is derived from an EMBL/GenBank/DDBJ whole genome shotgun (WGS) entry which is preliminary data.</text>
</comment>
<dbReference type="FunFam" id="2.60.120.590:FF:000004">
    <property type="entry name" value="DNA oxidative demethylase ALKBH2"/>
    <property type="match status" value="1"/>
</dbReference>
<organism evidence="10 11">
    <name type="scientific">Mucilaginibacter straminoryzae</name>
    <dbReference type="NCBI Taxonomy" id="2932774"/>
    <lineage>
        <taxon>Bacteria</taxon>
        <taxon>Pseudomonadati</taxon>
        <taxon>Bacteroidota</taxon>
        <taxon>Sphingobacteriia</taxon>
        <taxon>Sphingobacteriales</taxon>
        <taxon>Sphingobacteriaceae</taxon>
        <taxon>Mucilaginibacter</taxon>
    </lineage>
</organism>
<evidence type="ECO:0000256" key="5">
    <source>
        <dbReference type="ARBA" id="ARBA00022964"/>
    </source>
</evidence>
<keyword evidence="7" id="KW-0408">Iron</keyword>
<accession>A0A9X2BBX2</accession>
<keyword evidence="5 10" id="KW-0223">Dioxygenase</keyword>
<evidence type="ECO:0000313" key="10">
    <source>
        <dbReference type="EMBL" id="MCJ8208713.1"/>
    </source>
</evidence>
<protein>
    <submittedName>
        <fullName evidence="10">Alpha-ketoglutarate-dependent dioxygenase AlkB</fullName>
    </submittedName>
</protein>
<dbReference type="GO" id="GO:0006307">
    <property type="term" value="P:DNA alkylation repair"/>
    <property type="evidence" value="ECO:0007669"/>
    <property type="project" value="InterPro"/>
</dbReference>
<feature type="domain" description="Fe2OG dioxygenase" evidence="9">
    <location>
        <begin position="105"/>
        <end position="202"/>
    </location>
</feature>
<evidence type="ECO:0000256" key="6">
    <source>
        <dbReference type="ARBA" id="ARBA00023002"/>
    </source>
</evidence>
<dbReference type="PANTHER" id="PTHR31212">
    <property type="entry name" value="ALPHA-KETOGLUTARATE-DEPENDENT DIOXYGENASE ALKB HOMOLOG 3"/>
    <property type="match status" value="1"/>
</dbReference>